<dbReference type="InterPro" id="IPR018506">
    <property type="entry name" value="Cyt_B5_heme-BS"/>
</dbReference>
<keyword evidence="6" id="KW-0732">Signal</keyword>
<evidence type="ECO:0000313" key="8">
    <source>
        <dbReference type="EMBL" id="CAK0830464.1"/>
    </source>
</evidence>
<dbReference type="Pfam" id="PF00173">
    <property type="entry name" value="Cyt-b5"/>
    <property type="match status" value="1"/>
</dbReference>
<reference evidence="8" key="1">
    <citation type="submission" date="2023-10" db="EMBL/GenBank/DDBJ databases">
        <authorList>
            <person name="Chen Y."/>
            <person name="Shah S."/>
            <person name="Dougan E. K."/>
            <person name="Thang M."/>
            <person name="Chan C."/>
        </authorList>
    </citation>
    <scope>NUCLEOTIDE SEQUENCE [LARGE SCALE GENOMIC DNA]</scope>
</reference>
<dbReference type="PROSITE" id="PS00191">
    <property type="entry name" value="CYTOCHROME_B5_1"/>
    <property type="match status" value="1"/>
</dbReference>
<feature type="coiled-coil region" evidence="4">
    <location>
        <begin position="100"/>
        <end position="127"/>
    </location>
</feature>
<evidence type="ECO:0000313" key="9">
    <source>
        <dbReference type="Proteomes" id="UP001189429"/>
    </source>
</evidence>
<sequence>MAGALFAWALCALLGAPAAGAGGRGATGTGQARSLLQTWDAALDGTGAGARSKATPLAKVVSLLKSMQDTLKKEMDEDQKLYEKLKCWCENNDWEKTNAIEDSQTKIEQLEADIESLSAKKEELVAIIKEVGAAEQVVGITPSGLRSWTCPLKSSVLCASIAEMRRAATWGAACARVPARGWQTMAPPHEVKVKFCTGKEWMRPKLERFVDLLKDKLGDKAMVTVEEGEQGRVIVSLGGEIMYDKTKDKYYQPGYEGGCGGFGVPTPERLHEVTKSIGDKCGVDARWTSAELKEMLQLQQDHMKEGKQNRAIYMVDGKMYDLKDFIPMHPGGVRWFKTPHVDITAELNTYHDNPQKIRGVLKNYEINDVGYGDVPLILSPPPFLNVGAQADGGSGEVFDWDDPKCLVPTIRRRIREDKGLVERMRQADMNFDRAVKCIFIVHLLLIFPVVGYGLLPLWLVVILMTVTRTSLAACGHYHCHRAKDGTKDWGEAFFDMQYVGQHLITFLGHVIGHHVQSDRFKDPKATVFTAMLEIPRIWRIPSFTFFRFGHMLTGTFLRYVRFAIIDTDSVDEVAFTHTGTAWNKLKTAQFFFVRMLLVIEFFWCVYTGHWLFWAVQFTTTVWVNLFMIVSSHEFENPPAIRENNRDWGVFQVENAADVYITGFKYLDTFLSAGLTEHRVHHLLPNNRSGWANIVVEPLVKEVCEKEFGIKWDPPVNFWTVRVAQLARMYFTDPARYPKFLGGEKMGGDTGPEWWCFVKEHINPGPLVKTFAFTMLGFVGMGI</sequence>
<dbReference type="PANTHER" id="PTHR19353:SF19">
    <property type="entry name" value="DELTA(5) FATTY ACID DESATURASE C-RELATED"/>
    <property type="match status" value="1"/>
</dbReference>
<keyword evidence="5" id="KW-0812">Transmembrane</keyword>
<evidence type="ECO:0000256" key="2">
    <source>
        <dbReference type="ARBA" id="ARBA00022723"/>
    </source>
</evidence>
<accession>A0ABN9SEI6</accession>
<keyword evidence="9" id="KW-1185">Reference proteome</keyword>
<evidence type="ECO:0000256" key="6">
    <source>
        <dbReference type="SAM" id="SignalP"/>
    </source>
</evidence>
<keyword evidence="5" id="KW-1133">Transmembrane helix</keyword>
<keyword evidence="3" id="KW-0408">Iron</keyword>
<evidence type="ECO:0000259" key="7">
    <source>
        <dbReference type="PROSITE" id="PS50255"/>
    </source>
</evidence>
<organism evidence="8 9">
    <name type="scientific">Prorocentrum cordatum</name>
    <dbReference type="NCBI Taxonomy" id="2364126"/>
    <lineage>
        <taxon>Eukaryota</taxon>
        <taxon>Sar</taxon>
        <taxon>Alveolata</taxon>
        <taxon>Dinophyceae</taxon>
        <taxon>Prorocentrales</taxon>
        <taxon>Prorocentraceae</taxon>
        <taxon>Prorocentrum</taxon>
    </lineage>
</organism>
<comment type="caution">
    <text evidence="8">The sequence shown here is derived from an EMBL/GenBank/DDBJ whole genome shotgun (WGS) entry which is preliminary data.</text>
</comment>
<gene>
    <name evidence="8" type="ORF">PCOR1329_LOCUS29108</name>
</gene>
<dbReference type="Gene3D" id="3.10.120.10">
    <property type="entry name" value="Cytochrome b5-like heme/steroid binding domain"/>
    <property type="match status" value="1"/>
</dbReference>
<dbReference type="PROSITE" id="PS50255">
    <property type="entry name" value="CYTOCHROME_B5_2"/>
    <property type="match status" value="1"/>
</dbReference>
<feature type="transmembrane region" description="Helical" evidence="5">
    <location>
        <begin position="591"/>
        <end position="613"/>
    </location>
</feature>
<dbReference type="PANTHER" id="PTHR19353">
    <property type="entry name" value="FATTY ACID DESATURASE 2"/>
    <property type="match status" value="1"/>
</dbReference>
<evidence type="ECO:0000256" key="4">
    <source>
        <dbReference type="SAM" id="Coils"/>
    </source>
</evidence>
<keyword evidence="2" id="KW-0479">Metal-binding</keyword>
<dbReference type="EMBL" id="CAUYUJ010010890">
    <property type="protein sequence ID" value="CAK0830464.1"/>
    <property type="molecule type" value="Genomic_DNA"/>
</dbReference>
<evidence type="ECO:0000256" key="3">
    <source>
        <dbReference type="ARBA" id="ARBA00023004"/>
    </source>
</evidence>
<dbReference type="SUPFAM" id="SSF55856">
    <property type="entry name" value="Cytochrome b5-like heme/steroid binding domain"/>
    <property type="match status" value="1"/>
</dbReference>
<feature type="signal peptide" evidence="6">
    <location>
        <begin position="1"/>
        <end position="21"/>
    </location>
</feature>
<keyword evidence="4" id="KW-0175">Coiled coil</keyword>
<dbReference type="InterPro" id="IPR001199">
    <property type="entry name" value="Cyt_B5-like_heme/steroid-bd"/>
</dbReference>
<protein>
    <recommendedName>
        <fullName evidence="7">Cytochrome b5 heme-binding domain-containing protein</fullName>
    </recommendedName>
</protein>
<evidence type="ECO:0000256" key="1">
    <source>
        <dbReference type="ARBA" id="ARBA00022617"/>
    </source>
</evidence>
<proteinExistence type="predicted"/>
<feature type="chain" id="PRO_5047280648" description="Cytochrome b5 heme-binding domain-containing protein" evidence="6">
    <location>
        <begin position="22"/>
        <end position="782"/>
    </location>
</feature>
<dbReference type="InterPro" id="IPR012171">
    <property type="entry name" value="Fatty_acid_desaturase"/>
</dbReference>
<keyword evidence="1" id="KW-0349">Heme</keyword>
<keyword evidence="5" id="KW-0472">Membrane</keyword>
<name>A0ABN9SEI6_9DINO</name>
<evidence type="ECO:0000256" key="5">
    <source>
        <dbReference type="SAM" id="Phobius"/>
    </source>
</evidence>
<feature type="transmembrane region" description="Helical" evidence="5">
    <location>
        <begin position="439"/>
        <end position="463"/>
    </location>
</feature>
<feature type="domain" description="Cytochrome b5 heme-binding" evidence="7">
    <location>
        <begin position="302"/>
        <end position="370"/>
    </location>
</feature>
<dbReference type="Proteomes" id="UP001189429">
    <property type="component" value="Unassembled WGS sequence"/>
</dbReference>
<dbReference type="InterPro" id="IPR036400">
    <property type="entry name" value="Cyt_B5-like_heme/steroid_sf"/>
</dbReference>